<dbReference type="CDD" id="cd07187">
    <property type="entry name" value="YvcK_like"/>
    <property type="match status" value="1"/>
</dbReference>
<dbReference type="AlphaFoldDB" id="A0A3A5H8Z1"/>
<reference evidence="4" key="1">
    <citation type="submission" date="2018-09" db="EMBL/GenBank/DDBJ databases">
        <authorList>
            <person name="Zhu H."/>
        </authorList>
    </citation>
    <scope>NUCLEOTIDE SEQUENCE [LARGE SCALE GENOMIC DNA]</scope>
    <source>
        <strain evidence="4">K1W22B-1</strain>
    </source>
</reference>
<dbReference type="Pfam" id="PF01933">
    <property type="entry name" value="CofD"/>
    <property type="match status" value="1"/>
</dbReference>
<dbReference type="GO" id="GO:0005737">
    <property type="term" value="C:cytoplasm"/>
    <property type="evidence" value="ECO:0007669"/>
    <property type="project" value="UniProtKB-SubCell"/>
</dbReference>
<comment type="subcellular location">
    <subcellularLocation>
        <location evidence="2">Cytoplasm</location>
    </subcellularLocation>
</comment>
<dbReference type="EMBL" id="QYRP01000002">
    <property type="protein sequence ID" value="RJS47129.1"/>
    <property type="molecule type" value="Genomic_DNA"/>
</dbReference>
<dbReference type="GO" id="GO:0043743">
    <property type="term" value="F:LPPG:FO 2-phospho-L-lactate transferase activity"/>
    <property type="evidence" value="ECO:0007669"/>
    <property type="project" value="InterPro"/>
</dbReference>
<keyword evidence="1 2" id="KW-0963">Cytoplasm</keyword>
<evidence type="ECO:0000313" key="4">
    <source>
        <dbReference type="Proteomes" id="UP000276542"/>
    </source>
</evidence>
<comment type="similarity">
    <text evidence="2">Belongs to the gluconeogenesis factor family.</text>
</comment>
<dbReference type="InterPro" id="IPR002882">
    <property type="entry name" value="CofD"/>
</dbReference>
<accession>A0A3A5H8Z1</accession>
<dbReference type="Gene3D" id="3.40.50.10680">
    <property type="entry name" value="CofD-like domains"/>
    <property type="match status" value="1"/>
</dbReference>
<sequence length="333" mass="35035">MTDGTAPLPLQQAVVALGGGHGLHASLAALRRVVDEVTAIVTVADNGGSSGRLRKEFGVLPPGDLRMALAALCGDDEWGQTWADVLQHRFQGTGEMQGHVVGNLLIVALWELLAAKGQSQVEGLDWVGRLLDARGRVLPMALTPMDITAEVLGHDPAYPDLVQVVRGQVEVATTPGRILGIQLDPAEPEACPEALDAIRYADWVVLGPGSWYSSVIPHLRVPELRRTLVKSEAKVIVVLNLGEQKGETSGYAPEDHLGALLGHAPDLKVHTVLADPGSVPDPDLLESVVASAGGQLVLADVATAPGSAQHDPVRLADAYARIMSGVTGSDAWR</sequence>
<name>A0A3A5H8Z1_9ACTN</name>
<evidence type="ECO:0000256" key="2">
    <source>
        <dbReference type="HAMAP-Rule" id="MF_00973"/>
    </source>
</evidence>
<dbReference type="NCBIfam" id="TIGR01826">
    <property type="entry name" value="CofD_related"/>
    <property type="match status" value="1"/>
</dbReference>
<protein>
    <recommendedName>
        <fullName evidence="2">Putative gluconeogenesis factor</fullName>
    </recommendedName>
</protein>
<dbReference type="GO" id="GO:0008360">
    <property type="term" value="P:regulation of cell shape"/>
    <property type="evidence" value="ECO:0007669"/>
    <property type="project" value="UniProtKB-UniRule"/>
</dbReference>
<keyword evidence="4" id="KW-1185">Reference proteome</keyword>
<dbReference type="RefSeq" id="WP_120061099.1">
    <property type="nucleotide sequence ID" value="NZ_QYRP01000002.1"/>
</dbReference>
<dbReference type="HAMAP" id="MF_00973">
    <property type="entry name" value="Gluconeogen_factor"/>
    <property type="match status" value="1"/>
</dbReference>
<dbReference type="InterPro" id="IPR010119">
    <property type="entry name" value="Gluconeogen_factor"/>
</dbReference>
<dbReference type="SUPFAM" id="SSF142338">
    <property type="entry name" value="CofD-like"/>
    <property type="match status" value="1"/>
</dbReference>
<comment type="function">
    <text evidence="2">Required for morphogenesis under gluconeogenic growth conditions.</text>
</comment>
<comment type="caution">
    <text evidence="3">The sequence shown here is derived from an EMBL/GenBank/DDBJ whole genome shotgun (WGS) entry which is preliminary data.</text>
</comment>
<organism evidence="3 4">
    <name type="scientific">Nocardioides cavernaquae</name>
    <dbReference type="NCBI Taxonomy" id="2321396"/>
    <lineage>
        <taxon>Bacteria</taxon>
        <taxon>Bacillati</taxon>
        <taxon>Actinomycetota</taxon>
        <taxon>Actinomycetes</taxon>
        <taxon>Propionibacteriales</taxon>
        <taxon>Nocardioidaceae</taxon>
        <taxon>Nocardioides</taxon>
    </lineage>
</organism>
<evidence type="ECO:0000313" key="3">
    <source>
        <dbReference type="EMBL" id="RJS47129.1"/>
    </source>
</evidence>
<proteinExistence type="inferred from homology"/>
<dbReference type="Proteomes" id="UP000276542">
    <property type="component" value="Unassembled WGS sequence"/>
</dbReference>
<dbReference type="PANTHER" id="PTHR30135:SF3">
    <property type="entry name" value="GLUCONEOGENESIS FACTOR-RELATED"/>
    <property type="match status" value="1"/>
</dbReference>
<evidence type="ECO:0000256" key="1">
    <source>
        <dbReference type="ARBA" id="ARBA00022490"/>
    </source>
</evidence>
<dbReference type="InterPro" id="IPR038136">
    <property type="entry name" value="CofD-like_dom_sf"/>
</dbReference>
<dbReference type="OrthoDB" id="9783842at2"/>
<dbReference type="PANTHER" id="PTHR30135">
    <property type="entry name" value="UNCHARACTERIZED PROTEIN YVCK-RELATED"/>
    <property type="match status" value="1"/>
</dbReference>
<gene>
    <name evidence="3" type="primary">yvcK</name>
    <name evidence="3" type="ORF">D4739_13465</name>
</gene>